<dbReference type="Gene3D" id="3.90.550.10">
    <property type="entry name" value="Spore Coat Polysaccharide Biosynthesis Protein SpsA, Chain A"/>
    <property type="match status" value="1"/>
</dbReference>
<name>A0A432W6V5_9GAMM</name>
<proteinExistence type="inferred from homology"/>
<dbReference type="SUPFAM" id="SSF53448">
    <property type="entry name" value="Nucleotide-diphospho-sugar transferases"/>
    <property type="match status" value="1"/>
</dbReference>
<dbReference type="OrthoDB" id="9806837at2"/>
<dbReference type="UniPathway" id="UPA00056">
    <property type="reaction ID" value="UER00093"/>
</dbReference>
<evidence type="ECO:0000313" key="5">
    <source>
        <dbReference type="Proteomes" id="UP000288293"/>
    </source>
</evidence>
<dbReference type="InterPro" id="IPR034683">
    <property type="entry name" value="IspD/TarI"/>
</dbReference>
<dbReference type="PANTHER" id="PTHR32125:SF4">
    <property type="entry name" value="2-C-METHYL-D-ERYTHRITOL 4-PHOSPHATE CYTIDYLYLTRANSFERASE, CHLOROPLASTIC"/>
    <property type="match status" value="1"/>
</dbReference>
<dbReference type="Pfam" id="PF01128">
    <property type="entry name" value="IspD"/>
    <property type="match status" value="1"/>
</dbReference>
<comment type="similarity">
    <text evidence="3">Belongs to the IspD/TarI cytidylyltransferase family. IspD subfamily.</text>
</comment>
<keyword evidence="1 3" id="KW-0808">Transferase</keyword>
<keyword evidence="3" id="KW-0414">Isoprene biosynthesis</keyword>
<dbReference type="CDD" id="cd02516">
    <property type="entry name" value="CDP-ME_synthetase"/>
    <property type="match status" value="1"/>
</dbReference>
<dbReference type="EC" id="2.7.7.60" evidence="3"/>
<keyword evidence="5" id="KW-1185">Reference proteome</keyword>
<dbReference type="InterPro" id="IPR029044">
    <property type="entry name" value="Nucleotide-diphossugar_trans"/>
</dbReference>
<comment type="caution">
    <text evidence="4">The sequence shown here is derived from an EMBL/GenBank/DDBJ whole genome shotgun (WGS) entry which is preliminary data.</text>
</comment>
<dbReference type="RefSeq" id="WP_126802631.1">
    <property type="nucleotide sequence ID" value="NZ_PIPL01000001.1"/>
</dbReference>
<feature type="site" description="Positions MEP for the nucleophilic attack" evidence="3">
    <location>
        <position position="156"/>
    </location>
</feature>
<sequence>MTSLSFVGIMPAAGIGSRMQLELPKQYLQFGGRSMIEYSLLALLAETRIEKVIVALHPEDKRFQQLAISLDPRIYTVTGGVSRSKSVLNALCSLSSSDQVMAVVHDAARPCLSAGDLKLLLDQAQQDPKQGAILATPVRDTMKRAKGGYVLRTEARNDLWHALTPQVFMASELATQIMAANSAGVDITDEASAMEWAGFRPALVKGSSNNIKVTQADDLALAACLLQQNGHQENQ</sequence>
<dbReference type="AlphaFoldDB" id="A0A432W6V5"/>
<comment type="pathway">
    <text evidence="3">Isoprenoid biosynthesis; isopentenyl diphosphate biosynthesis via DXP pathway; isopentenyl diphosphate from 1-deoxy-D-xylulose 5-phosphate: step 2/6.</text>
</comment>
<evidence type="ECO:0000313" key="4">
    <source>
        <dbReference type="EMBL" id="RUO25813.1"/>
    </source>
</evidence>
<keyword evidence="2 3" id="KW-0548">Nucleotidyltransferase</keyword>
<protein>
    <recommendedName>
        <fullName evidence="3">2-C-methyl-D-erythritol 4-phosphate cytidylyltransferase</fullName>
        <ecNumber evidence="3">2.7.7.60</ecNumber>
    </recommendedName>
    <alternativeName>
        <fullName evidence="3">4-diphosphocytidyl-2C-methyl-D-erythritol synthase</fullName>
    </alternativeName>
    <alternativeName>
        <fullName evidence="3">MEP cytidylyltransferase</fullName>
        <shortName evidence="3">MCT</shortName>
    </alternativeName>
</protein>
<dbReference type="FunFam" id="3.90.550.10:FF:000003">
    <property type="entry name" value="2-C-methyl-D-erythritol 4-phosphate cytidylyltransferase"/>
    <property type="match status" value="1"/>
</dbReference>
<accession>A0A432W6V5</accession>
<reference evidence="4 5" key="1">
    <citation type="journal article" date="2011" name="Front. Microbiol.">
        <title>Genomic signatures of strain selection and enhancement in Bacillus atrophaeus var. globigii, a historical biowarfare simulant.</title>
        <authorList>
            <person name="Gibbons H.S."/>
            <person name="Broomall S.M."/>
            <person name="McNew L.A."/>
            <person name="Daligault H."/>
            <person name="Chapman C."/>
            <person name="Bruce D."/>
            <person name="Karavis M."/>
            <person name="Krepps M."/>
            <person name="McGregor P.A."/>
            <person name="Hong C."/>
            <person name="Park K.H."/>
            <person name="Akmal A."/>
            <person name="Feldman A."/>
            <person name="Lin J.S."/>
            <person name="Chang W.E."/>
            <person name="Higgs B.W."/>
            <person name="Demirev P."/>
            <person name="Lindquist J."/>
            <person name="Liem A."/>
            <person name="Fochler E."/>
            <person name="Read T.D."/>
            <person name="Tapia R."/>
            <person name="Johnson S."/>
            <person name="Bishop-Lilly K.A."/>
            <person name="Detter C."/>
            <person name="Han C."/>
            <person name="Sozhamannan S."/>
            <person name="Rosenzweig C.N."/>
            <person name="Skowronski E.W."/>
        </authorList>
    </citation>
    <scope>NUCLEOTIDE SEQUENCE [LARGE SCALE GENOMIC DNA]</scope>
    <source>
        <strain evidence="4 5">MLST1</strain>
    </source>
</reference>
<dbReference type="GO" id="GO:0050518">
    <property type="term" value="F:2-C-methyl-D-erythritol 4-phosphate cytidylyltransferase activity"/>
    <property type="evidence" value="ECO:0007669"/>
    <property type="project" value="UniProtKB-UniRule"/>
</dbReference>
<dbReference type="PANTHER" id="PTHR32125">
    <property type="entry name" value="2-C-METHYL-D-ERYTHRITOL 4-PHOSPHATE CYTIDYLYLTRANSFERASE, CHLOROPLASTIC"/>
    <property type="match status" value="1"/>
</dbReference>
<feature type="site" description="Transition state stabilizer" evidence="3">
    <location>
        <position position="25"/>
    </location>
</feature>
<comment type="catalytic activity">
    <reaction evidence="3">
        <text>2-C-methyl-D-erythritol 4-phosphate + CTP + H(+) = 4-CDP-2-C-methyl-D-erythritol + diphosphate</text>
        <dbReference type="Rhea" id="RHEA:13429"/>
        <dbReference type="ChEBI" id="CHEBI:15378"/>
        <dbReference type="ChEBI" id="CHEBI:33019"/>
        <dbReference type="ChEBI" id="CHEBI:37563"/>
        <dbReference type="ChEBI" id="CHEBI:57823"/>
        <dbReference type="ChEBI" id="CHEBI:58262"/>
        <dbReference type="EC" id="2.7.7.60"/>
    </reaction>
</comment>
<dbReference type="NCBIfam" id="TIGR00453">
    <property type="entry name" value="ispD"/>
    <property type="match status" value="1"/>
</dbReference>
<dbReference type="InterPro" id="IPR050088">
    <property type="entry name" value="IspD/TarI_cytidylyltransf_bact"/>
</dbReference>
<dbReference type="EMBL" id="PIPL01000001">
    <property type="protein sequence ID" value="RUO25813.1"/>
    <property type="molecule type" value="Genomic_DNA"/>
</dbReference>
<comment type="function">
    <text evidence="3">Catalyzes the formation of 4-diphosphocytidyl-2-C-methyl-D-erythritol from CTP and 2-C-methyl-D-erythritol 4-phosphate (MEP).</text>
</comment>
<gene>
    <name evidence="3" type="primary">ispD</name>
    <name evidence="4" type="ORF">CWE09_03530</name>
</gene>
<evidence type="ECO:0000256" key="2">
    <source>
        <dbReference type="ARBA" id="ARBA00022695"/>
    </source>
</evidence>
<evidence type="ECO:0000256" key="3">
    <source>
        <dbReference type="HAMAP-Rule" id="MF_00108"/>
    </source>
</evidence>
<dbReference type="HAMAP" id="MF_00108">
    <property type="entry name" value="IspD"/>
    <property type="match status" value="1"/>
</dbReference>
<feature type="site" description="Positions MEP for the nucleophilic attack" evidence="3">
    <location>
        <position position="212"/>
    </location>
</feature>
<dbReference type="Proteomes" id="UP000288293">
    <property type="component" value="Unassembled WGS sequence"/>
</dbReference>
<feature type="site" description="Transition state stabilizer" evidence="3">
    <location>
        <position position="18"/>
    </location>
</feature>
<evidence type="ECO:0000256" key="1">
    <source>
        <dbReference type="ARBA" id="ARBA00022679"/>
    </source>
</evidence>
<dbReference type="InterPro" id="IPR001228">
    <property type="entry name" value="IspD"/>
</dbReference>
<dbReference type="GO" id="GO:0019288">
    <property type="term" value="P:isopentenyl diphosphate biosynthetic process, methylerythritol 4-phosphate pathway"/>
    <property type="evidence" value="ECO:0007669"/>
    <property type="project" value="UniProtKB-UniRule"/>
</dbReference>
<organism evidence="4 5">
    <name type="scientific">Aliidiomarina minuta</name>
    <dbReference type="NCBI Taxonomy" id="880057"/>
    <lineage>
        <taxon>Bacteria</taxon>
        <taxon>Pseudomonadati</taxon>
        <taxon>Pseudomonadota</taxon>
        <taxon>Gammaproteobacteria</taxon>
        <taxon>Alteromonadales</taxon>
        <taxon>Idiomarinaceae</taxon>
        <taxon>Aliidiomarina</taxon>
    </lineage>
</organism>